<dbReference type="RefSeq" id="XP_053028188.1">
    <property type="nucleotide sequence ID" value="XM_053164197.1"/>
</dbReference>
<accession>A0ABY7D4U0</accession>
<protein>
    <submittedName>
        <fullName evidence="2">Uncharacterized protein</fullName>
    </submittedName>
</protein>
<feature type="compositionally biased region" description="Polar residues" evidence="1">
    <location>
        <begin position="139"/>
        <end position="165"/>
    </location>
</feature>
<organism evidence="2 3">
    <name type="scientific">Puccinia triticina</name>
    <dbReference type="NCBI Taxonomy" id="208348"/>
    <lineage>
        <taxon>Eukaryota</taxon>
        <taxon>Fungi</taxon>
        <taxon>Dikarya</taxon>
        <taxon>Basidiomycota</taxon>
        <taxon>Pucciniomycotina</taxon>
        <taxon>Pucciniomycetes</taxon>
        <taxon>Pucciniales</taxon>
        <taxon>Pucciniaceae</taxon>
        <taxon>Puccinia</taxon>
    </lineage>
</organism>
<feature type="region of interest" description="Disordered" evidence="1">
    <location>
        <begin position="192"/>
        <end position="229"/>
    </location>
</feature>
<dbReference type="EMBL" id="CP110437">
    <property type="protein sequence ID" value="WAQ92633.1"/>
    <property type="molecule type" value="Genomic_DNA"/>
</dbReference>
<evidence type="ECO:0000313" key="2">
    <source>
        <dbReference type="EMBL" id="WAQ92633.1"/>
    </source>
</evidence>
<name>A0ABY7D4U0_9BASI</name>
<dbReference type="GeneID" id="77805092"/>
<keyword evidence="3" id="KW-1185">Reference proteome</keyword>
<sequence length="361" mass="36868">MELKANVLDGSFCNVHDEPHHANSPPPDDSLPNANFLPAADCLANDNFTNAPAAEFVPKELKANVVSISPTANEELKPNPLAAIVSPPTADCGLAKPVDEALKDDVLESSPHDVHEGTHHAYSPPPANSLPTADFLPTAGTSPADNSLLAANSSPATDSLANDNSLPADDASPAEVFTKELKTDFVSISPTVSEELKPNPPAAIVSPPTANCALAKNPPPADSLPTAKSFPTADALPAANSFPTADALPAANTLPAANSLLAANALPAANSFLAANSSPADGSLANDNYSPAPAIKAVTEELKANIASLSPIANGELKTKPPAAIVCPPTTNCPPAKSVEKDLKADVIENSLGNFVGKRKK</sequence>
<feature type="compositionally biased region" description="Basic and acidic residues" evidence="1">
    <location>
        <begin position="110"/>
        <end position="119"/>
    </location>
</feature>
<evidence type="ECO:0000313" key="3">
    <source>
        <dbReference type="Proteomes" id="UP001164743"/>
    </source>
</evidence>
<feature type="region of interest" description="Disordered" evidence="1">
    <location>
        <begin position="110"/>
        <end position="171"/>
    </location>
</feature>
<reference evidence="2" key="1">
    <citation type="submission" date="2022-10" db="EMBL/GenBank/DDBJ databases">
        <title>Puccinia triticina Genome sequencing and assembly.</title>
        <authorList>
            <person name="Li C."/>
        </authorList>
    </citation>
    <scope>NUCLEOTIDE SEQUENCE</scope>
    <source>
        <strain evidence="2">Pt15</strain>
    </source>
</reference>
<gene>
    <name evidence="2" type="ORF">PtA15_17A115</name>
</gene>
<dbReference type="Proteomes" id="UP001164743">
    <property type="component" value="Chromosome 17A"/>
</dbReference>
<evidence type="ECO:0000256" key="1">
    <source>
        <dbReference type="SAM" id="MobiDB-lite"/>
    </source>
</evidence>
<proteinExistence type="predicted"/>